<gene>
    <name evidence="3" type="ORF">SAMN05216462_0333</name>
</gene>
<feature type="domain" description="MobA/VirD2-like nuclease" evidence="2">
    <location>
        <begin position="42"/>
        <end position="149"/>
    </location>
</feature>
<protein>
    <submittedName>
        <fullName evidence="3">Relaxase/Mobilisation nuclease domain-containing protein</fullName>
    </submittedName>
</protein>
<dbReference type="EMBL" id="FNRF01000001">
    <property type="protein sequence ID" value="SEA02124.1"/>
    <property type="molecule type" value="Genomic_DNA"/>
</dbReference>
<feature type="compositionally biased region" description="Basic and acidic residues" evidence="1">
    <location>
        <begin position="399"/>
        <end position="427"/>
    </location>
</feature>
<accession>A0A1H3XU42</accession>
<dbReference type="RefSeq" id="WP_074759944.1">
    <property type="nucleotide sequence ID" value="NZ_FNRF01000001.1"/>
</dbReference>
<dbReference type="Pfam" id="PF03432">
    <property type="entry name" value="Relaxase"/>
    <property type="match status" value="1"/>
</dbReference>
<dbReference type="Proteomes" id="UP000182257">
    <property type="component" value="Unassembled WGS sequence"/>
</dbReference>
<reference evidence="3 4" key="1">
    <citation type="submission" date="2016-10" db="EMBL/GenBank/DDBJ databases">
        <authorList>
            <person name="de Groot N.N."/>
        </authorList>
    </citation>
    <scope>NUCLEOTIDE SEQUENCE [LARGE SCALE GENOMIC DNA]</scope>
    <source>
        <strain evidence="3 4">D31d</strain>
    </source>
</reference>
<feature type="region of interest" description="Disordered" evidence="1">
    <location>
        <begin position="372"/>
        <end position="427"/>
    </location>
</feature>
<dbReference type="OrthoDB" id="915634at2"/>
<evidence type="ECO:0000259" key="2">
    <source>
        <dbReference type="Pfam" id="PF03432"/>
    </source>
</evidence>
<proteinExistence type="predicted"/>
<evidence type="ECO:0000313" key="3">
    <source>
        <dbReference type="EMBL" id="SEA02124.1"/>
    </source>
</evidence>
<dbReference type="InterPro" id="IPR005094">
    <property type="entry name" value="Endonuclease_MobA/VirD2"/>
</dbReference>
<dbReference type="AlphaFoldDB" id="A0A1H3XU42"/>
<sequence>MIATILPSSTTFHAVDYNELKVSEGVAELLEMKGFDLIDKNYTPEELKQALIDYTYQSNERIKKPQFHLAISCKGDEYTHEQLLEIAHKYLDEMGYGDPEQPVLIYAHHDTDNNHLHIVTSRVDPAGNKINDHHERVRSQEVINRIMGENQEQRASDAVKKALDYRFSTISQFKAILESSGYECYEKDDSLCIKRDGHVIDTLPMATVQSHLQSFEPDEKRRRQLRAILKKYRDMTADKDELRALMKEKFGIDLVFHGSKDKPYGYTIIDHQTKTVFKGGNVWKLSELLQFQSKEERLHRMDEFIDAMLEDNPNLTTRELNRMLRRQFGTHISKGRIAYGDEFIDLQDYQVETLRANDHKAWQQEHPLEQHPISHHHSDEPQPKHSNNPRLRKPTITKEGSRDQNREWEVGHNTRYNDIDDENQLKR</sequence>
<name>A0A1H3XU42_XYLRU</name>
<evidence type="ECO:0000313" key="4">
    <source>
        <dbReference type="Proteomes" id="UP000182257"/>
    </source>
</evidence>
<organism evidence="3 4">
    <name type="scientific">Xylanibacter ruminicola</name>
    <name type="common">Prevotella ruminicola</name>
    <dbReference type="NCBI Taxonomy" id="839"/>
    <lineage>
        <taxon>Bacteria</taxon>
        <taxon>Pseudomonadati</taxon>
        <taxon>Bacteroidota</taxon>
        <taxon>Bacteroidia</taxon>
        <taxon>Bacteroidales</taxon>
        <taxon>Prevotellaceae</taxon>
        <taxon>Xylanibacter</taxon>
    </lineage>
</organism>
<evidence type="ECO:0000256" key="1">
    <source>
        <dbReference type="SAM" id="MobiDB-lite"/>
    </source>
</evidence>